<feature type="region of interest" description="Disordered" evidence="11">
    <location>
        <begin position="445"/>
        <end position="497"/>
    </location>
</feature>
<feature type="region of interest" description="Disordered" evidence="11">
    <location>
        <begin position="546"/>
        <end position="574"/>
    </location>
</feature>
<dbReference type="FunCoup" id="A0A1D8PTQ2">
    <property type="interactions" value="338"/>
</dbReference>
<comment type="similarity">
    <text evidence="3">Belongs to the Nudix hydrolase family. DCP2 subfamily.</text>
</comment>
<feature type="region of interest" description="Disordered" evidence="11">
    <location>
        <begin position="351"/>
        <end position="407"/>
    </location>
</feature>
<dbReference type="VEuPathDB" id="FungiDB:CR_08120C_A"/>
<dbReference type="SUPFAM" id="SSF55811">
    <property type="entry name" value="Nudix"/>
    <property type="match status" value="1"/>
</dbReference>
<dbReference type="InterPro" id="IPR020084">
    <property type="entry name" value="NUDIX_hydrolase_CS"/>
</dbReference>
<protein>
    <submittedName>
        <fullName evidence="14">Decapping enzyme complex catalytic subunit</fullName>
    </submittedName>
</protein>
<accession>A0A1D8PTQ2</accession>
<evidence type="ECO:0000313" key="14">
    <source>
        <dbReference type="EMBL" id="AOW31497.1"/>
    </source>
</evidence>
<dbReference type="Gene3D" id="3.90.79.10">
    <property type="entry name" value="Nucleoside Triphosphate Pyrophosphohydrolase"/>
    <property type="match status" value="1"/>
</dbReference>
<feature type="compositionally biased region" description="Polar residues" evidence="11">
    <location>
        <begin position="656"/>
        <end position="666"/>
    </location>
</feature>
<dbReference type="STRING" id="237561.A0A1D8PTQ2"/>
<dbReference type="Proteomes" id="UP000000559">
    <property type="component" value="Chromosome R"/>
</dbReference>
<evidence type="ECO:0000256" key="3">
    <source>
        <dbReference type="ARBA" id="ARBA00005279"/>
    </source>
</evidence>
<feature type="region of interest" description="Disordered" evidence="11">
    <location>
        <begin position="601"/>
        <end position="666"/>
    </location>
</feature>
<dbReference type="GO" id="GO:0042770">
    <property type="term" value="P:signal transduction in response to DNA damage"/>
    <property type="evidence" value="ECO:0000315"/>
    <property type="project" value="CGD"/>
</dbReference>
<name>A0A1D8PTQ2_CANAL</name>
<comment type="subcellular location">
    <subcellularLocation>
        <location evidence="2">Cytoplasm</location>
        <location evidence="2">P-body</location>
    </subcellularLocation>
</comment>
<dbReference type="GO" id="GO:0030145">
    <property type="term" value="F:manganese ion binding"/>
    <property type="evidence" value="ECO:0007669"/>
    <property type="project" value="InterPro"/>
</dbReference>
<evidence type="ECO:0000313" key="13">
    <source>
        <dbReference type="CGD" id="CAL0000180572"/>
    </source>
</evidence>
<evidence type="ECO:0000256" key="4">
    <source>
        <dbReference type="ARBA" id="ARBA00022490"/>
    </source>
</evidence>
<keyword evidence="15" id="KW-1185">Reference proteome</keyword>
<dbReference type="CGD" id="CAL0000180572">
    <property type="gene designation" value="DCP2"/>
</dbReference>
<dbReference type="GO" id="GO:0005737">
    <property type="term" value="C:cytoplasm"/>
    <property type="evidence" value="ECO:0000318"/>
    <property type="project" value="GO_Central"/>
</dbReference>
<dbReference type="KEGG" id="cal:CAALFM_CR08120CA"/>
<feature type="region of interest" description="Disordered" evidence="11">
    <location>
        <begin position="847"/>
        <end position="907"/>
    </location>
</feature>
<feature type="compositionally biased region" description="Polar residues" evidence="11">
    <location>
        <begin position="454"/>
        <end position="478"/>
    </location>
</feature>
<dbReference type="InParanoid" id="A0A1D8PTQ2"/>
<keyword evidence="10" id="KW-0464">Manganese</keyword>
<organism evidence="14 15">
    <name type="scientific">Candida albicans (strain SC5314 / ATCC MYA-2876)</name>
    <name type="common">Yeast</name>
    <dbReference type="NCBI Taxonomy" id="237561"/>
    <lineage>
        <taxon>Eukaryota</taxon>
        <taxon>Fungi</taxon>
        <taxon>Dikarya</taxon>
        <taxon>Ascomycota</taxon>
        <taxon>Saccharomycotina</taxon>
        <taxon>Pichiomycetes</taxon>
        <taxon>Debaryomycetaceae</taxon>
        <taxon>Candida/Lodderomyces clade</taxon>
        <taxon>Candida</taxon>
    </lineage>
</organism>
<comment type="cofactor">
    <cofactor evidence="1">
        <name>Mn(2+)</name>
        <dbReference type="ChEBI" id="CHEBI:29035"/>
    </cofactor>
</comment>
<feature type="compositionally biased region" description="Basic and acidic residues" evidence="11">
    <location>
        <begin position="847"/>
        <end position="857"/>
    </location>
</feature>
<evidence type="ECO:0000256" key="8">
    <source>
        <dbReference type="ARBA" id="ARBA00022884"/>
    </source>
</evidence>
<dbReference type="SUPFAM" id="SSF140586">
    <property type="entry name" value="Dcp2 domain-like"/>
    <property type="match status" value="1"/>
</dbReference>
<dbReference type="GO" id="GO:0140933">
    <property type="term" value="F:5'-(N(7)-methylguanosine 5'-triphospho)-[mRNA] hydrolase activity"/>
    <property type="evidence" value="ECO:0007669"/>
    <property type="project" value="InterPro"/>
</dbReference>
<dbReference type="GO" id="GO:0000184">
    <property type="term" value="P:nuclear-transcribed mRNA catabolic process, nonsense-mediated decay"/>
    <property type="evidence" value="ECO:0007669"/>
    <property type="project" value="UniProtKB-KW"/>
</dbReference>
<keyword evidence="8" id="KW-0694">RNA-binding</keyword>
<dbReference type="PANTHER" id="PTHR23114:SF17">
    <property type="entry name" value="M7GPPPN-MRNA HYDROLASE"/>
    <property type="match status" value="1"/>
</dbReference>
<dbReference type="InterPro" id="IPR015797">
    <property type="entry name" value="NUDIX_hydrolase-like_dom_sf"/>
</dbReference>
<feature type="compositionally biased region" description="Low complexity" evidence="11">
    <location>
        <begin position="285"/>
        <end position="301"/>
    </location>
</feature>
<dbReference type="GO" id="GO:0003723">
    <property type="term" value="F:RNA binding"/>
    <property type="evidence" value="ECO:0007669"/>
    <property type="project" value="UniProtKB-KW"/>
</dbReference>
<feature type="region of interest" description="Disordered" evidence="11">
    <location>
        <begin position="679"/>
        <end position="725"/>
    </location>
</feature>
<proteinExistence type="inferred from homology"/>
<feature type="domain" description="Nudix hydrolase" evidence="12">
    <location>
        <begin position="99"/>
        <end position="224"/>
    </location>
</feature>
<dbReference type="CDD" id="cd03672">
    <property type="entry name" value="NUDIX_Dcp2p_Nudt20"/>
    <property type="match status" value="1"/>
</dbReference>
<evidence type="ECO:0000259" key="12">
    <source>
        <dbReference type="PROSITE" id="PS51462"/>
    </source>
</evidence>
<evidence type="ECO:0000256" key="2">
    <source>
        <dbReference type="ARBA" id="ARBA00004201"/>
    </source>
</evidence>
<keyword evidence="5" id="KW-0507">mRNA processing</keyword>
<reference evidence="14 15" key="3">
    <citation type="journal article" date="2013" name="Genome Biol.">
        <title>Assembly of a phased diploid Candida albicans genome facilitates allele-specific measurements and provides a simple model for repeat and indel structure.</title>
        <authorList>
            <person name="Muzzey D."/>
            <person name="Schwartz K."/>
            <person name="Weissman J.S."/>
            <person name="Sherlock G."/>
        </authorList>
    </citation>
    <scope>NUCLEOTIDE SEQUENCE [LARGE SCALE GENOMIC DNA]</scope>
    <source>
        <strain evidence="15">SC5314 / ATCC MYA-2876</strain>
    </source>
</reference>
<dbReference type="eggNOG" id="KOG2937">
    <property type="taxonomic scope" value="Eukaryota"/>
</dbReference>
<dbReference type="InterPro" id="IPR036189">
    <property type="entry name" value="DCP2_BoxA_sf"/>
</dbReference>
<feature type="region of interest" description="Disordered" evidence="11">
    <location>
        <begin position="285"/>
        <end position="311"/>
    </location>
</feature>
<dbReference type="OrthoDB" id="18996at2759"/>
<dbReference type="RefSeq" id="XP_716213.2">
    <property type="nucleotide sequence ID" value="XM_711120.2"/>
</dbReference>
<keyword evidence="9" id="KW-0866">Nonsense-mediated mRNA decay</keyword>
<dbReference type="GeneID" id="3642069"/>
<evidence type="ECO:0000313" key="15">
    <source>
        <dbReference type="Proteomes" id="UP000000559"/>
    </source>
</evidence>
<keyword evidence="4" id="KW-0963">Cytoplasm</keyword>
<evidence type="ECO:0000256" key="11">
    <source>
        <dbReference type="SAM" id="MobiDB-lite"/>
    </source>
</evidence>
<dbReference type="EMBL" id="CP017630">
    <property type="protein sequence ID" value="AOW31497.1"/>
    <property type="molecule type" value="Genomic_DNA"/>
</dbReference>
<dbReference type="InterPro" id="IPR007722">
    <property type="entry name" value="DCP2_BoxA"/>
</dbReference>
<evidence type="ECO:0000256" key="10">
    <source>
        <dbReference type="ARBA" id="ARBA00023211"/>
    </source>
</evidence>
<evidence type="ECO:0000256" key="9">
    <source>
        <dbReference type="ARBA" id="ARBA00023161"/>
    </source>
</evidence>
<dbReference type="AlphaFoldDB" id="A0A1D8PTQ2"/>
<dbReference type="Pfam" id="PF00293">
    <property type="entry name" value="NUDIX"/>
    <property type="match status" value="1"/>
</dbReference>
<dbReference type="GO" id="GO:0000932">
    <property type="term" value="C:P-body"/>
    <property type="evidence" value="ECO:0000318"/>
    <property type="project" value="GO_Central"/>
</dbReference>
<sequence>MSIQLRNGLANQTLDRVLEDLLVRFVVNVPEEDLSSIERIMFQIEEAQWFYADFVRQLNPDLQSMKMKTFSTKILEKCPLIWKWGDPQEALSKFGKYKSTIPVRGVALFNKDLNKVVLVKGTESNSWSFPRGKISKDESDIDCAVREVEEETGFNCRHLIDENDCIERNIRGKNYKIYLVKNVPEDTLFEAPTYEISQIKWFDIKTIQKKCKTNPNTFFIVGTILKPMTKWINKNKGVLNEEEIMLQVELKLKELLGLNAKEPEENVDAGRELLNILQKVGQKESQSAISPSSSYQNNDQQPQPPMVNVPVPQHLHNQIPFFAGAHAAFPFYNQPFFNPMSFMPPQFMPHHPAYVSPHNQQPPNPQSFQKPKTNSKELLSILTAKSDKKRDDENSKQRKPVEDDNIRSRAQQLLSVFPKKHIKETNTSAESEVENENELAKKHLLKSLRRSATPEASTTETRSPGMSPIIDNSYQEPSNEIEESIRAQRQQVPVTSRRKIKLLKRSDNEASANLLELLGPKKTESVDTANKNPDAGNELLGLLHKKQEQNQESLPNVERSSTRKEESQNTSNELLTMLKKPTAAKESTSESRSQNLLNLLKKPESQNAPGSKGKDQASGDQLADTHLPSYTQNNLQPQLNNLNPLPSPMNFLSSPEQKPQQASQVSSANQLLGLLHKNGTERNKSITSPNELWGTSTPGSTGGPSVGEANKHSNATTGGPFRSNVLSPNLDIWTNDTKTSSLSGSQFQIPEPSRRSSQLLDLLNTNRDPVQDAQYSQSNSNNYNNGGIEIARRDSPSDKFENFEDFEDYNDGYQFNDELLDKTYRNFDIASDEEDVDYLIDPLITHNDKSSHQDNEIKPSSVDNQNDQPKKIRILKPGENIDNLFGSQGSNEPGKGLLALLNGGKAQ</sequence>
<dbReference type="SMR" id="A0A1D8PTQ2"/>
<keyword evidence="7" id="KW-0378">Hydrolase</keyword>
<dbReference type="GO" id="GO:0010506">
    <property type="term" value="P:regulation of autophagy"/>
    <property type="evidence" value="ECO:0000315"/>
    <property type="project" value="CGD"/>
</dbReference>
<dbReference type="FunFam" id="1.10.10.1050:FF:000003">
    <property type="entry name" value="Decapping enzyme Dcp2, putative"/>
    <property type="match status" value="1"/>
</dbReference>
<keyword evidence="6" id="KW-0479">Metal-binding</keyword>
<evidence type="ECO:0000256" key="7">
    <source>
        <dbReference type="ARBA" id="ARBA00022801"/>
    </source>
</evidence>
<dbReference type="InterPro" id="IPR044099">
    <property type="entry name" value="Dcp2_NUDIX"/>
</dbReference>
<evidence type="ECO:0000256" key="6">
    <source>
        <dbReference type="ARBA" id="ARBA00022723"/>
    </source>
</evidence>
<dbReference type="InterPro" id="IPR000086">
    <property type="entry name" value="NUDIX_hydrolase_dom"/>
</dbReference>
<dbReference type="Pfam" id="PF05026">
    <property type="entry name" value="DCP2"/>
    <property type="match status" value="1"/>
</dbReference>
<dbReference type="PROSITE" id="PS00893">
    <property type="entry name" value="NUDIX_BOX"/>
    <property type="match status" value="1"/>
</dbReference>
<feature type="compositionally biased region" description="Low complexity" evidence="11">
    <location>
        <begin position="894"/>
        <end position="907"/>
    </location>
</feature>
<gene>
    <name evidence="13 14" type="primary">DCP2</name>
    <name evidence="14" type="ordered locus">CAALFM_CR08120CA</name>
    <name evidence="13" type="ordered locus">orf19.13730</name>
</gene>
<dbReference type="SMART" id="SM01125">
    <property type="entry name" value="DCP2"/>
    <property type="match status" value="1"/>
</dbReference>
<evidence type="ECO:0000256" key="1">
    <source>
        <dbReference type="ARBA" id="ARBA00001936"/>
    </source>
</evidence>
<dbReference type="GO" id="GO:0010494">
    <property type="term" value="C:cytoplasmic stress granule"/>
    <property type="evidence" value="ECO:0000314"/>
    <property type="project" value="CGD"/>
</dbReference>
<dbReference type="PROSITE" id="PS51462">
    <property type="entry name" value="NUDIX"/>
    <property type="match status" value="1"/>
</dbReference>
<reference evidence="14 15" key="2">
    <citation type="journal article" date="2007" name="Genome Biol.">
        <title>Assembly of the Candida albicans genome into sixteen supercontigs aligned on the eight chromosomes.</title>
        <authorList>
            <person name="van het Hoog M."/>
            <person name="Rast T.J."/>
            <person name="Martchenko M."/>
            <person name="Grindle S."/>
            <person name="Dignard D."/>
            <person name="Hogues H."/>
            <person name="Cuomo C."/>
            <person name="Berriman M."/>
            <person name="Scherer S."/>
            <person name="Magee B.B."/>
            <person name="Whiteway M."/>
            <person name="Chibana H."/>
            <person name="Nantel A."/>
            <person name="Magee P.T."/>
        </authorList>
    </citation>
    <scope>GENOME REANNOTATION</scope>
    <source>
        <strain evidence="15">SC5314 / ATCC MYA-2876</strain>
    </source>
</reference>
<reference evidence="14 15" key="1">
    <citation type="journal article" date="2004" name="Proc. Natl. Acad. Sci. U.S.A.">
        <title>The diploid genome sequence of Candida albicans.</title>
        <authorList>
            <person name="Jones T."/>
            <person name="Federspiel N.A."/>
            <person name="Chibana H."/>
            <person name="Dungan J."/>
            <person name="Kalman S."/>
            <person name="Magee B.B."/>
            <person name="Newport G."/>
            <person name="Thorstenson Y.R."/>
            <person name="Agabian N."/>
            <person name="Magee P.T."/>
            <person name="Davis R.W."/>
            <person name="Scherer S."/>
        </authorList>
    </citation>
    <scope>NUCLEOTIDE SEQUENCE [LARGE SCALE GENOMIC DNA]</scope>
    <source>
        <strain evidence="15">SC5314 / ATCC MYA-2876</strain>
    </source>
</reference>
<dbReference type="FunFam" id="3.90.79.10:FF:000045">
    <property type="entry name" value="mRNA-decapping enzyme 2"/>
    <property type="match status" value="1"/>
</dbReference>
<dbReference type="GO" id="GO:0000290">
    <property type="term" value="P:deadenylation-dependent decapping of nuclear-transcribed mRNA"/>
    <property type="evidence" value="ECO:0000318"/>
    <property type="project" value="GO_Central"/>
</dbReference>
<dbReference type="PANTHER" id="PTHR23114">
    <property type="entry name" value="M7GPPPN-MRNA HYDROLASE"/>
    <property type="match status" value="1"/>
</dbReference>
<dbReference type="GO" id="GO:0010610">
    <property type="term" value="P:regulation of mRNA stability involved in response to stress"/>
    <property type="evidence" value="ECO:0000315"/>
    <property type="project" value="CGD"/>
</dbReference>
<feature type="compositionally biased region" description="Low complexity" evidence="11">
    <location>
        <begin position="632"/>
        <end position="655"/>
    </location>
</feature>
<dbReference type="GO" id="GO:0006397">
    <property type="term" value="P:mRNA processing"/>
    <property type="evidence" value="ECO:0007669"/>
    <property type="project" value="UniProtKB-KW"/>
</dbReference>
<dbReference type="Gene3D" id="1.10.10.1050">
    <property type="entry name" value="Dcp2, box A domain"/>
    <property type="match status" value="1"/>
</dbReference>
<feature type="compositionally biased region" description="Basic and acidic residues" evidence="11">
    <location>
        <begin position="385"/>
        <end position="407"/>
    </location>
</feature>
<evidence type="ECO:0000256" key="5">
    <source>
        <dbReference type="ARBA" id="ARBA00022664"/>
    </source>
</evidence>